<feature type="region of interest" description="Disordered" evidence="4">
    <location>
        <begin position="499"/>
        <end position="598"/>
    </location>
</feature>
<dbReference type="EMBL" id="CCKQ01005599">
    <property type="protein sequence ID" value="CDW76846.1"/>
    <property type="molecule type" value="Genomic_DNA"/>
</dbReference>
<dbReference type="AlphaFoldDB" id="A0A078A7T3"/>
<keyword evidence="3" id="KW-0648">Protein biosynthesis</keyword>
<evidence type="ECO:0000313" key="7">
    <source>
        <dbReference type="Proteomes" id="UP000039865"/>
    </source>
</evidence>
<gene>
    <name evidence="6" type="primary">Contig9015.g9640</name>
    <name evidence="6" type="ORF">STYLEM_5810</name>
</gene>
<comment type="similarity">
    <text evidence="1">Belongs to the eukaryotic initiation factor 4G family.</text>
</comment>
<dbReference type="InterPro" id="IPR003890">
    <property type="entry name" value="MIF4G-like_typ-3"/>
</dbReference>
<proteinExistence type="inferred from homology"/>
<dbReference type="OrthoDB" id="354621at2759"/>
<dbReference type="SMART" id="SM00543">
    <property type="entry name" value="MIF4G"/>
    <property type="match status" value="1"/>
</dbReference>
<name>A0A078A7T3_STYLE</name>
<evidence type="ECO:0000256" key="4">
    <source>
        <dbReference type="SAM" id="MobiDB-lite"/>
    </source>
</evidence>
<evidence type="ECO:0000256" key="3">
    <source>
        <dbReference type="ARBA" id="ARBA00022917"/>
    </source>
</evidence>
<feature type="compositionally biased region" description="Basic and acidic residues" evidence="4">
    <location>
        <begin position="403"/>
        <end position="416"/>
    </location>
</feature>
<dbReference type="InParanoid" id="A0A078A7T3"/>
<feature type="region of interest" description="Disordered" evidence="4">
    <location>
        <begin position="403"/>
        <end position="423"/>
    </location>
</feature>
<dbReference type="PROSITE" id="PS51366">
    <property type="entry name" value="MI"/>
    <property type="match status" value="1"/>
</dbReference>
<evidence type="ECO:0000256" key="1">
    <source>
        <dbReference type="ARBA" id="ARBA00005775"/>
    </source>
</evidence>
<dbReference type="Gene3D" id="1.25.40.180">
    <property type="match status" value="2"/>
</dbReference>
<feature type="compositionally biased region" description="Basic residues" evidence="4">
    <location>
        <begin position="504"/>
        <end position="513"/>
    </location>
</feature>
<dbReference type="Pfam" id="PF02854">
    <property type="entry name" value="MIF4G"/>
    <property type="match status" value="1"/>
</dbReference>
<dbReference type="GO" id="GO:0003723">
    <property type="term" value="F:RNA binding"/>
    <property type="evidence" value="ECO:0007669"/>
    <property type="project" value="InterPro"/>
</dbReference>
<evidence type="ECO:0000259" key="5">
    <source>
        <dbReference type="PROSITE" id="PS51366"/>
    </source>
</evidence>
<dbReference type="GO" id="GO:0003743">
    <property type="term" value="F:translation initiation factor activity"/>
    <property type="evidence" value="ECO:0007669"/>
    <property type="project" value="UniProtKB-KW"/>
</dbReference>
<keyword evidence="7" id="KW-1185">Reference proteome</keyword>
<evidence type="ECO:0000256" key="2">
    <source>
        <dbReference type="ARBA" id="ARBA00022540"/>
    </source>
</evidence>
<dbReference type="PANTHER" id="PTHR23253">
    <property type="entry name" value="EUKARYOTIC TRANSLATION INITIATION FACTOR 4 GAMMA"/>
    <property type="match status" value="1"/>
</dbReference>
<keyword evidence="2 6" id="KW-0396">Initiation factor</keyword>
<dbReference type="InterPro" id="IPR003891">
    <property type="entry name" value="Initiation_fac_eIF4g_MI"/>
</dbReference>
<evidence type="ECO:0000313" key="6">
    <source>
        <dbReference type="EMBL" id="CDW76846.1"/>
    </source>
</evidence>
<accession>A0A078A7T3</accession>
<dbReference type="Proteomes" id="UP000039865">
    <property type="component" value="Unassembled WGS sequence"/>
</dbReference>
<feature type="compositionally biased region" description="Polar residues" evidence="4">
    <location>
        <begin position="530"/>
        <end position="571"/>
    </location>
</feature>
<sequence length="769" mass="88772">MTDINNPARVSDSKPNLNPFAESFVPTFLKAVVNPKNDEQNAQANNTATPQFNLNAPVFKPKKTITVQNSNTTGLSNTTQIDYNIPTQNPQDNLNVMNQGVNNSSDALNGYVNPFASKSSVNSTLQKKKQANLKDETKKKIYSIDFVLSLRSQFKDRPSNMALLDFPHKKRRNLKKGGEMSESDKFNYTVRELRIMLNKLSTDNFETVSKKILNDFAITPSLLNELMKIIFMKATTEIAYLEVYVRLCIQLFKKYNDKENKEMNFKKLLLMKCQKQFYKMHEKEEKERRSRKASLQLEENQSSNNSTTNQQLAQNESDFNKQMLYVFDEGEIKHRQRLQLFGNMQLIVELYLHNQIPEVIILTCIQSLLEDIQTDQSVEILCQMLHKLSSFVVKRAVLEKEQEKAMNNHSSSGDKKSQKRKPSKTYQINLEYIEGTLQRLFSHRMSEHLSSRIRFKIQDLMDTYSQPGSWKEVIYQERLMIDSEGFQYKYVPKDHILPEESIKKGQKSGKRERKGTESSSSGAGYMYIQKSKNNDTTSQKSVSDLGSSKKSNASPATKKQVQSSTKKNTLTALLRDLKPEGGSHENLLQLQSDSEDDESVRKIMDRKVSMNEQNVIGLNFEKYTNQKPSQDIRRKIANYFAEYKESQDRVHAKISFQDICKETNIQPFIFVGYILHNAFSQDQQGWDQVFSLVIDYLFKQESMLSDREILEGVHVSLANFIDTLIDYPNAKDYSFQMFDKLGGLGIIPVDMIEKYKKHIENLMDEDIDC</sequence>
<organism evidence="6 7">
    <name type="scientific">Stylonychia lemnae</name>
    <name type="common">Ciliate</name>
    <dbReference type="NCBI Taxonomy" id="5949"/>
    <lineage>
        <taxon>Eukaryota</taxon>
        <taxon>Sar</taxon>
        <taxon>Alveolata</taxon>
        <taxon>Ciliophora</taxon>
        <taxon>Intramacronucleata</taxon>
        <taxon>Spirotrichea</taxon>
        <taxon>Stichotrichia</taxon>
        <taxon>Sporadotrichida</taxon>
        <taxon>Oxytrichidae</taxon>
        <taxon>Stylonychinae</taxon>
        <taxon>Stylonychia</taxon>
    </lineage>
</organism>
<feature type="domain" description="MI" evidence="5">
    <location>
        <begin position="631"/>
        <end position="757"/>
    </location>
</feature>
<feature type="region of interest" description="Disordered" evidence="4">
    <location>
        <begin position="288"/>
        <end position="311"/>
    </location>
</feature>
<dbReference type="SUPFAM" id="SSF48371">
    <property type="entry name" value="ARM repeat"/>
    <property type="match status" value="2"/>
</dbReference>
<feature type="compositionally biased region" description="Low complexity" evidence="4">
    <location>
        <begin position="294"/>
        <end position="311"/>
    </location>
</feature>
<protein>
    <submittedName>
        <fullName evidence="6">Eukaryotic translation initiation factor 4 gamma</fullName>
    </submittedName>
</protein>
<reference evidence="6 7" key="1">
    <citation type="submission" date="2014-06" db="EMBL/GenBank/DDBJ databases">
        <authorList>
            <person name="Swart Estienne"/>
        </authorList>
    </citation>
    <scope>NUCLEOTIDE SEQUENCE [LARGE SCALE GENOMIC DNA]</scope>
    <source>
        <strain evidence="6 7">130c</strain>
    </source>
</reference>
<dbReference type="InterPro" id="IPR016024">
    <property type="entry name" value="ARM-type_fold"/>
</dbReference>